<dbReference type="InterPro" id="IPR013525">
    <property type="entry name" value="ABC2_TM"/>
</dbReference>
<feature type="domain" description="ABC transmembrane type-2" evidence="7">
    <location>
        <begin position="48"/>
        <end position="275"/>
    </location>
</feature>
<evidence type="ECO:0000256" key="6">
    <source>
        <dbReference type="RuleBase" id="RU361157"/>
    </source>
</evidence>
<feature type="transmembrane region" description="Helical" evidence="6">
    <location>
        <begin position="79"/>
        <end position="103"/>
    </location>
</feature>
<evidence type="ECO:0000256" key="3">
    <source>
        <dbReference type="ARBA" id="ARBA00022989"/>
    </source>
</evidence>
<gene>
    <name evidence="8" type="ORF">ESP62_003360</name>
</gene>
<evidence type="ECO:0000313" key="9">
    <source>
        <dbReference type="Proteomes" id="UP001515100"/>
    </source>
</evidence>
<dbReference type="InterPro" id="IPR000412">
    <property type="entry name" value="ABC_2_transport"/>
</dbReference>
<dbReference type="InterPro" id="IPR051784">
    <property type="entry name" value="Nod_factor_ABC_transporter"/>
</dbReference>
<keyword evidence="6" id="KW-1003">Cell membrane</keyword>
<evidence type="ECO:0000256" key="4">
    <source>
        <dbReference type="ARBA" id="ARBA00023136"/>
    </source>
</evidence>
<dbReference type="PANTHER" id="PTHR43229">
    <property type="entry name" value="NODULATION PROTEIN J"/>
    <property type="match status" value="1"/>
</dbReference>
<proteinExistence type="inferred from homology"/>
<dbReference type="InterPro" id="IPR047817">
    <property type="entry name" value="ABC2_TM_bact-type"/>
</dbReference>
<feature type="transmembrane region" description="Helical" evidence="6">
    <location>
        <begin position="124"/>
        <end position="153"/>
    </location>
</feature>
<dbReference type="EMBL" id="SDPP02000001">
    <property type="protein sequence ID" value="KAA1380247.1"/>
    <property type="molecule type" value="Genomic_DNA"/>
</dbReference>
<protein>
    <recommendedName>
        <fullName evidence="6">Transport permease protein</fullName>
    </recommendedName>
</protein>
<reference evidence="8" key="1">
    <citation type="submission" date="2019-09" db="EMBL/GenBank/DDBJ databases">
        <authorList>
            <person name="Li J."/>
        </authorList>
    </citation>
    <scope>NUCLEOTIDE SEQUENCE [LARGE SCALE GENOMIC DNA]</scope>
    <source>
        <strain evidence="8">NRBC 14897</strain>
    </source>
</reference>
<keyword evidence="6" id="KW-0813">Transport</keyword>
<organism evidence="8 9">
    <name type="scientific">Aeromicrobium fastidiosum</name>
    <dbReference type="NCBI Taxonomy" id="52699"/>
    <lineage>
        <taxon>Bacteria</taxon>
        <taxon>Bacillati</taxon>
        <taxon>Actinomycetota</taxon>
        <taxon>Actinomycetes</taxon>
        <taxon>Propionibacteriales</taxon>
        <taxon>Nocardioidaceae</taxon>
        <taxon>Aeromicrobium</taxon>
    </lineage>
</organism>
<feature type="transmembrane region" description="Helical" evidence="6">
    <location>
        <begin position="192"/>
        <end position="212"/>
    </location>
</feature>
<comment type="caution">
    <text evidence="8">The sequence shown here is derived from an EMBL/GenBank/DDBJ whole genome shotgun (WGS) entry which is preliminary data.</text>
</comment>
<name>A0A641ARU9_9ACTN</name>
<evidence type="ECO:0000259" key="7">
    <source>
        <dbReference type="PROSITE" id="PS51012"/>
    </source>
</evidence>
<dbReference type="GO" id="GO:0043190">
    <property type="term" value="C:ATP-binding cassette (ABC) transporter complex"/>
    <property type="evidence" value="ECO:0007669"/>
    <property type="project" value="InterPro"/>
</dbReference>
<accession>A0A641ARU9</accession>
<feature type="transmembrane region" description="Helical" evidence="6">
    <location>
        <begin position="159"/>
        <end position="180"/>
    </location>
</feature>
<evidence type="ECO:0000256" key="1">
    <source>
        <dbReference type="ARBA" id="ARBA00004141"/>
    </source>
</evidence>
<dbReference type="PANTHER" id="PTHR43229:SF2">
    <property type="entry name" value="NODULATION PROTEIN J"/>
    <property type="match status" value="1"/>
</dbReference>
<dbReference type="PIRSF" id="PIRSF006648">
    <property type="entry name" value="DrrB"/>
    <property type="match status" value="1"/>
</dbReference>
<keyword evidence="2 6" id="KW-0812">Transmembrane</keyword>
<dbReference type="AlphaFoldDB" id="A0A641ARU9"/>
<dbReference type="OrthoDB" id="3370990at2"/>
<keyword evidence="5" id="KW-0046">Antibiotic resistance</keyword>
<dbReference type="RefSeq" id="WP_129180530.1">
    <property type="nucleotide sequence ID" value="NZ_JAGIOG010000001.1"/>
</dbReference>
<evidence type="ECO:0000313" key="8">
    <source>
        <dbReference type="EMBL" id="KAA1380247.1"/>
    </source>
</evidence>
<keyword evidence="9" id="KW-1185">Reference proteome</keyword>
<dbReference type="PROSITE" id="PS51012">
    <property type="entry name" value="ABC_TM2"/>
    <property type="match status" value="1"/>
</dbReference>
<dbReference type="GO" id="GO:0046677">
    <property type="term" value="P:response to antibiotic"/>
    <property type="evidence" value="ECO:0007669"/>
    <property type="project" value="UniProtKB-KW"/>
</dbReference>
<keyword evidence="4 6" id="KW-0472">Membrane</keyword>
<sequence length="276" mass="29702">MTTDAGQRMDTKVAAALGTGVRPAPASPIASSLTFGWRALLKIKHVPEQLFDVTMFPIMFTLMFTFIFGGAIAGSPQDYLPYLAPGILVQTVVMITMYTAMTINNDIEKGVFDRIRSLPVWRPSLLVGSLLGDTLRYSMASTIIIAMTLLLGYRPAGGVTGVVAAVALLLIFCFSLSWIWTLLGFKLRTPNAVMGVSMMVLFPLTFLSNVFVSPDTMPDVLRSVVNVNPVTILVDAARSLMDGRADGGAIVTVLIMSAVLVAVFGPLTMRVFANKS</sequence>
<comment type="similarity">
    <text evidence="6">Belongs to the ABC-2 integral membrane protein family.</text>
</comment>
<evidence type="ECO:0000256" key="5">
    <source>
        <dbReference type="ARBA" id="ARBA00023251"/>
    </source>
</evidence>
<feature type="transmembrane region" description="Helical" evidence="6">
    <location>
        <begin position="249"/>
        <end position="273"/>
    </location>
</feature>
<keyword evidence="3 6" id="KW-1133">Transmembrane helix</keyword>
<feature type="transmembrane region" description="Helical" evidence="6">
    <location>
        <begin position="50"/>
        <end position="73"/>
    </location>
</feature>
<dbReference type="Proteomes" id="UP001515100">
    <property type="component" value="Unassembled WGS sequence"/>
</dbReference>
<evidence type="ECO:0000256" key="2">
    <source>
        <dbReference type="ARBA" id="ARBA00022692"/>
    </source>
</evidence>
<dbReference type="Pfam" id="PF01061">
    <property type="entry name" value="ABC2_membrane"/>
    <property type="match status" value="1"/>
</dbReference>
<dbReference type="GO" id="GO:0140359">
    <property type="term" value="F:ABC-type transporter activity"/>
    <property type="evidence" value="ECO:0007669"/>
    <property type="project" value="InterPro"/>
</dbReference>
<comment type="subcellular location">
    <subcellularLocation>
        <location evidence="6">Cell membrane</location>
        <topology evidence="6">Multi-pass membrane protein</topology>
    </subcellularLocation>
    <subcellularLocation>
        <location evidence="1">Membrane</location>
        <topology evidence="1">Multi-pass membrane protein</topology>
    </subcellularLocation>
</comment>